<dbReference type="EMBL" id="LIHL02000006">
    <property type="protein sequence ID" value="KAF5469478.1"/>
    <property type="molecule type" value="Genomic_DNA"/>
</dbReference>
<feature type="region of interest" description="Disordered" evidence="2">
    <location>
        <begin position="154"/>
        <end position="180"/>
    </location>
</feature>
<comment type="similarity">
    <text evidence="1">Belongs to the FHY3/FAR1 family.</text>
</comment>
<dbReference type="InterPro" id="IPR031052">
    <property type="entry name" value="FHY3/FAR1"/>
</dbReference>
<dbReference type="GO" id="GO:0006355">
    <property type="term" value="P:regulation of DNA-templated transcription"/>
    <property type="evidence" value="ECO:0007669"/>
    <property type="project" value="UniProtKB-UniRule"/>
</dbReference>
<evidence type="ECO:0000256" key="1">
    <source>
        <dbReference type="RuleBase" id="RU367018"/>
    </source>
</evidence>
<gene>
    <name evidence="3" type="ORF">F2P56_013547</name>
</gene>
<proteinExistence type="inferred from homology"/>
<reference evidence="3" key="1">
    <citation type="submission" date="2015-10" db="EMBL/GenBank/DDBJ databases">
        <authorList>
            <person name="Martinez-Garcia P.J."/>
            <person name="Crepeau M.W."/>
            <person name="Puiu D."/>
            <person name="Gonzalez-Ibeas D."/>
            <person name="Whalen J."/>
            <person name="Stevens K."/>
            <person name="Paul R."/>
            <person name="Butterfield T."/>
            <person name="Britton M."/>
            <person name="Reagan R."/>
            <person name="Chakraborty S."/>
            <person name="Walawage S.L."/>
            <person name="Vasquez-Gross H.A."/>
            <person name="Cardeno C."/>
            <person name="Famula R."/>
            <person name="Pratt K."/>
            <person name="Kuruganti S."/>
            <person name="Aradhya M.K."/>
            <person name="Leslie C.A."/>
            <person name="Dandekar A.M."/>
            <person name="Salzberg S.L."/>
            <person name="Wegrzyn J.L."/>
            <person name="Langley C.H."/>
            <person name="Neale D.B."/>
        </authorList>
    </citation>
    <scope>NUCLEOTIDE SEQUENCE</scope>
    <source>
        <tissue evidence="3">Leaves</tissue>
    </source>
</reference>
<name>A0A833XLQ8_JUGRE</name>
<sequence length="180" mass="20676">MGILCRHVLCVFGKKSKLDRLSQHYILERWAINAKSRPIPDISCFDDPTMRKSKLMMQFYDIVELGSQSKGKFNHLSLALEKVYKELLAMDDHVDRESTNDSYMLRCQVESNFLQTVQDHPRVPTKRRPKSLRAKNPKETASTKKKCCGICKNEGHVRNNSPSMRDLGPTTPNISQHLDS</sequence>
<organism evidence="3 4">
    <name type="scientific">Juglans regia</name>
    <name type="common">English walnut</name>
    <dbReference type="NCBI Taxonomy" id="51240"/>
    <lineage>
        <taxon>Eukaryota</taxon>
        <taxon>Viridiplantae</taxon>
        <taxon>Streptophyta</taxon>
        <taxon>Embryophyta</taxon>
        <taxon>Tracheophyta</taxon>
        <taxon>Spermatophyta</taxon>
        <taxon>Magnoliopsida</taxon>
        <taxon>eudicotyledons</taxon>
        <taxon>Gunneridae</taxon>
        <taxon>Pentapetalae</taxon>
        <taxon>rosids</taxon>
        <taxon>fabids</taxon>
        <taxon>Fagales</taxon>
        <taxon>Juglandaceae</taxon>
        <taxon>Juglans</taxon>
    </lineage>
</organism>
<protein>
    <recommendedName>
        <fullName evidence="1">Protein FAR1-RELATED SEQUENCE</fullName>
    </recommendedName>
</protein>
<feature type="compositionally biased region" description="Basic residues" evidence="2">
    <location>
        <begin position="123"/>
        <end position="135"/>
    </location>
</feature>
<dbReference type="PANTHER" id="PTHR31669">
    <property type="entry name" value="PROTEIN FAR1-RELATED SEQUENCE 10-RELATED"/>
    <property type="match status" value="1"/>
</dbReference>
<comment type="caution">
    <text evidence="3">The sequence shown here is derived from an EMBL/GenBank/DDBJ whole genome shotgun (WGS) entry which is preliminary data.</text>
</comment>
<reference evidence="3" key="2">
    <citation type="submission" date="2020-03" db="EMBL/GenBank/DDBJ databases">
        <title>Walnut 2.0.</title>
        <authorList>
            <person name="Marrano A."/>
            <person name="Britton M."/>
            <person name="Zimin A.V."/>
            <person name="Zaini P.A."/>
            <person name="Workman R."/>
            <person name="Puiu D."/>
            <person name="Bianco L."/>
            <person name="Allen B.J."/>
            <person name="Troggio M."/>
            <person name="Leslie C.A."/>
            <person name="Timp W."/>
            <person name="Dendekar A."/>
            <person name="Salzberg S.L."/>
            <person name="Neale D.B."/>
        </authorList>
    </citation>
    <scope>NUCLEOTIDE SEQUENCE</scope>
    <source>
        <tissue evidence="3">Leaves</tissue>
    </source>
</reference>
<dbReference type="PANTHER" id="PTHR31669:SF293">
    <property type="entry name" value="PROTEIN FAR1-RELATED SEQUENCE"/>
    <property type="match status" value="1"/>
</dbReference>
<comment type="subcellular location">
    <subcellularLocation>
        <location evidence="1">Nucleus</location>
    </subcellularLocation>
</comment>
<keyword evidence="1" id="KW-0863">Zinc-finger</keyword>
<evidence type="ECO:0000256" key="2">
    <source>
        <dbReference type="SAM" id="MobiDB-lite"/>
    </source>
</evidence>
<dbReference type="GO" id="GO:0005634">
    <property type="term" value="C:nucleus"/>
    <property type="evidence" value="ECO:0007669"/>
    <property type="project" value="UniProtKB-SubCell"/>
</dbReference>
<dbReference type="Gramene" id="Jr06_18790_p2">
    <property type="protein sequence ID" value="cds.Jr06_18790_p2"/>
    <property type="gene ID" value="Jr06_18790"/>
</dbReference>
<keyword evidence="1" id="KW-0479">Metal-binding</keyword>
<keyword evidence="1" id="KW-0862">Zinc</keyword>
<comment type="function">
    <text evidence="1">Putative transcription activator involved in regulating light control of development.</text>
</comment>
<dbReference type="AlphaFoldDB" id="A0A833XLQ8"/>
<feature type="region of interest" description="Disordered" evidence="2">
    <location>
        <begin position="120"/>
        <end position="141"/>
    </location>
</feature>
<evidence type="ECO:0000313" key="4">
    <source>
        <dbReference type="Proteomes" id="UP000619265"/>
    </source>
</evidence>
<dbReference type="GO" id="GO:0008270">
    <property type="term" value="F:zinc ion binding"/>
    <property type="evidence" value="ECO:0007669"/>
    <property type="project" value="UniProtKB-UniRule"/>
</dbReference>
<keyword evidence="1" id="KW-0539">Nucleus</keyword>
<accession>A0A833XLQ8</accession>
<dbReference type="Proteomes" id="UP000619265">
    <property type="component" value="Unassembled WGS sequence"/>
</dbReference>
<evidence type="ECO:0000313" key="3">
    <source>
        <dbReference type="EMBL" id="KAF5469478.1"/>
    </source>
</evidence>
<feature type="compositionally biased region" description="Polar residues" evidence="2">
    <location>
        <begin position="170"/>
        <end position="180"/>
    </location>
</feature>